<dbReference type="Proteomes" id="UP001217476">
    <property type="component" value="Chromosome"/>
</dbReference>
<dbReference type="GO" id="GO:0004392">
    <property type="term" value="F:heme oxygenase (decyclizing) activity"/>
    <property type="evidence" value="ECO:0007669"/>
    <property type="project" value="InterPro"/>
</dbReference>
<sequence length="210" mass="23425">MSVAIDEKIQQHGSTKDEESSLWTRLKSGTRDTHGRLDNRIMEGRPFESVERYGDFVLMQHDFHMLVSPLYQHEELAPLLPDLKIRDRISKIEQDLFDLDRAVPVRETPHVYQVDVPTSLGWLYVAEGSNLGAAFLLKSAQKLGLSDQHGARHLGGAPEGRGLHWKKFTAALDAIALTAEQEARVIAGANEAFSTVLGLVEKRLFARGAD</sequence>
<feature type="region of interest" description="Disordered" evidence="1">
    <location>
        <begin position="1"/>
        <end position="22"/>
    </location>
</feature>
<dbReference type="SUPFAM" id="SSF48613">
    <property type="entry name" value="Heme oxygenase-like"/>
    <property type="match status" value="1"/>
</dbReference>
<dbReference type="AlphaFoldDB" id="A0AAJ5VW61"/>
<dbReference type="InterPro" id="IPR016053">
    <property type="entry name" value="Haem_Oase-like"/>
</dbReference>
<dbReference type="InterPro" id="IPR016084">
    <property type="entry name" value="Haem_Oase-like_multi-hlx"/>
</dbReference>
<dbReference type="EMBL" id="CP119312">
    <property type="protein sequence ID" value="WEK06028.1"/>
    <property type="molecule type" value="Genomic_DNA"/>
</dbReference>
<dbReference type="CDD" id="cd19166">
    <property type="entry name" value="HemeO-bac"/>
    <property type="match status" value="1"/>
</dbReference>
<dbReference type="GO" id="GO:0006788">
    <property type="term" value="P:heme oxidation"/>
    <property type="evidence" value="ECO:0007669"/>
    <property type="project" value="InterPro"/>
</dbReference>
<dbReference type="Gene3D" id="1.20.910.10">
    <property type="entry name" value="Heme oxygenase-like"/>
    <property type="match status" value="1"/>
</dbReference>
<organism evidence="2 3">
    <name type="scientific">Candidatus Devosia phytovorans</name>
    <dbReference type="NCBI Taxonomy" id="3121372"/>
    <lineage>
        <taxon>Bacteria</taxon>
        <taxon>Pseudomonadati</taxon>
        <taxon>Pseudomonadota</taxon>
        <taxon>Alphaproteobacteria</taxon>
        <taxon>Hyphomicrobiales</taxon>
        <taxon>Devosiaceae</taxon>
        <taxon>Devosia</taxon>
    </lineage>
</organism>
<evidence type="ECO:0000256" key="1">
    <source>
        <dbReference type="SAM" id="MobiDB-lite"/>
    </source>
</evidence>
<dbReference type="Pfam" id="PF01126">
    <property type="entry name" value="Heme_oxygenase"/>
    <property type="match status" value="1"/>
</dbReference>
<feature type="compositionally biased region" description="Basic and acidic residues" evidence="1">
    <location>
        <begin position="1"/>
        <end position="19"/>
    </location>
</feature>
<name>A0AAJ5VW61_9HYPH</name>
<reference evidence="2" key="1">
    <citation type="submission" date="2023-03" db="EMBL/GenBank/DDBJ databases">
        <title>Andean soil-derived lignocellulolytic bacterial consortium as a source of novel taxa and putative plastic-active enzymes.</title>
        <authorList>
            <person name="Diaz-Garcia L."/>
            <person name="Chuvochina M."/>
            <person name="Feuerriegel G."/>
            <person name="Bunk B."/>
            <person name="Sproer C."/>
            <person name="Streit W.R."/>
            <person name="Rodriguez L.M."/>
            <person name="Overmann J."/>
            <person name="Jimenez D.J."/>
        </authorList>
    </citation>
    <scope>NUCLEOTIDE SEQUENCE</scope>
    <source>
        <strain evidence="2">MAG 4196</strain>
    </source>
</reference>
<proteinExistence type="predicted"/>
<gene>
    <name evidence="2" type="ORF">P0Y65_07170</name>
</gene>
<evidence type="ECO:0000313" key="3">
    <source>
        <dbReference type="Proteomes" id="UP001217476"/>
    </source>
</evidence>
<evidence type="ECO:0000313" key="2">
    <source>
        <dbReference type="EMBL" id="WEK06028.1"/>
    </source>
</evidence>
<protein>
    <submittedName>
        <fullName evidence="2">Biliverdin-producing heme oxygenase</fullName>
    </submittedName>
</protein>
<accession>A0AAJ5VW61</accession>